<dbReference type="InterPro" id="IPR039370">
    <property type="entry name" value="BTF3"/>
</dbReference>
<evidence type="ECO:0000256" key="1">
    <source>
        <dbReference type="SAM" id="MobiDB-lite"/>
    </source>
</evidence>
<gene>
    <name evidence="2" type="ORF">CEUTPL_LOCUS1766</name>
</gene>
<sequence>MNVEKLKKMEGEVRIGGKGTPRRKKKYVRSNQANSAQANNNQIFLTTLRSLGIHNCDHVEFVFEEDDERVPDLRAHAGFHVPPGPIVPDMFDETSKTEIPKTDKAKQPESQTQVPSTHGKVQETWV</sequence>
<protein>
    <recommendedName>
        <fullName evidence="4">Nascent polypeptide-associated complex subunit beta</fullName>
    </recommendedName>
</protein>
<dbReference type="OrthoDB" id="8033832at2759"/>
<evidence type="ECO:0000313" key="2">
    <source>
        <dbReference type="EMBL" id="CAH1122723.1"/>
    </source>
</evidence>
<accession>A0A9P0GJC5</accession>
<feature type="compositionally biased region" description="Basic and acidic residues" evidence="1">
    <location>
        <begin position="93"/>
        <end position="107"/>
    </location>
</feature>
<proteinExistence type="predicted"/>
<reference evidence="2" key="1">
    <citation type="submission" date="2022-01" db="EMBL/GenBank/DDBJ databases">
        <authorList>
            <person name="King R."/>
        </authorList>
    </citation>
    <scope>NUCLEOTIDE SEQUENCE</scope>
</reference>
<evidence type="ECO:0008006" key="4">
    <source>
        <dbReference type="Google" id="ProtNLM"/>
    </source>
</evidence>
<feature type="region of interest" description="Disordered" evidence="1">
    <location>
        <begin position="75"/>
        <end position="126"/>
    </location>
</feature>
<dbReference type="AlphaFoldDB" id="A0A9P0GJC5"/>
<dbReference type="Proteomes" id="UP001152799">
    <property type="component" value="Chromosome 1"/>
</dbReference>
<dbReference type="EMBL" id="OU892277">
    <property type="protein sequence ID" value="CAH1122723.1"/>
    <property type="molecule type" value="Genomic_DNA"/>
</dbReference>
<dbReference type="PANTHER" id="PTHR10351">
    <property type="entry name" value="TRANSCRIPTION FACTOR BTF3 FAMILY MEMBER"/>
    <property type="match status" value="1"/>
</dbReference>
<keyword evidence="3" id="KW-1185">Reference proteome</keyword>
<organism evidence="2 3">
    <name type="scientific">Ceutorhynchus assimilis</name>
    <name type="common">cabbage seed weevil</name>
    <dbReference type="NCBI Taxonomy" id="467358"/>
    <lineage>
        <taxon>Eukaryota</taxon>
        <taxon>Metazoa</taxon>
        <taxon>Ecdysozoa</taxon>
        <taxon>Arthropoda</taxon>
        <taxon>Hexapoda</taxon>
        <taxon>Insecta</taxon>
        <taxon>Pterygota</taxon>
        <taxon>Neoptera</taxon>
        <taxon>Endopterygota</taxon>
        <taxon>Coleoptera</taxon>
        <taxon>Polyphaga</taxon>
        <taxon>Cucujiformia</taxon>
        <taxon>Curculionidae</taxon>
        <taxon>Ceutorhynchinae</taxon>
        <taxon>Ceutorhynchus</taxon>
    </lineage>
</organism>
<feature type="region of interest" description="Disordered" evidence="1">
    <location>
        <begin position="15"/>
        <end position="40"/>
    </location>
</feature>
<feature type="compositionally biased region" description="Low complexity" evidence="1">
    <location>
        <begin position="30"/>
        <end position="40"/>
    </location>
</feature>
<evidence type="ECO:0000313" key="3">
    <source>
        <dbReference type="Proteomes" id="UP001152799"/>
    </source>
</evidence>
<name>A0A9P0GJC5_9CUCU</name>